<keyword evidence="6 9" id="KW-0408">Iron</keyword>
<evidence type="ECO:0000256" key="3">
    <source>
        <dbReference type="ARBA" id="ARBA00022617"/>
    </source>
</evidence>
<keyword evidence="11" id="KW-1133">Transmembrane helix</keyword>
<evidence type="ECO:0000256" key="2">
    <source>
        <dbReference type="ARBA" id="ARBA00010617"/>
    </source>
</evidence>
<gene>
    <name evidence="12" type="ORF">CAEBREN_31655</name>
</gene>
<keyword evidence="3 9" id="KW-0349">Heme</keyword>
<dbReference type="GO" id="GO:0020037">
    <property type="term" value="F:heme binding"/>
    <property type="evidence" value="ECO:0007669"/>
    <property type="project" value="InterPro"/>
</dbReference>
<dbReference type="CDD" id="cd11055">
    <property type="entry name" value="CYP3A-like"/>
    <property type="match status" value="1"/>
</dbReference>
<sequence>MFDLSGLFHYLYDSVASIAGVKDSPPSTSNHSSFNNSTSNQIIDLQFLVDYFTPGPLTATEVLIAIVKTGIYGSVISIVTWYIWNWSYWIRKGVNGPRGVPFLGVLDVLMKHEKPGLLKLGEWTKEFGKIYGITDGVHRTLVISDPTMVQEIFVRQFENFYGRKLNPLQGNPDTDSRVHLLAAHGHRWKRLRTISAQSFSHASLRKLMDTVEDSAMELLRHIEERTSGGEQIDMLEFYQEYTMDVISRIAMGQRGTRMFNNPEIDIVREIFDHTRNPILVICQVFPILGQLMRELLMANPDRAAPFKLLNLMRQRVLKRIEEREQEVQNGGELGEPQDFIDLFLDAKADVDFDKEAQEEFTKRNMKVIKQLTEDEVIGQCFLFVIGGFDTTALALSYVTYLLAMNQEIQKKLQEEVDREFGDADIEFEKLGKLKYMDKVMKEALRLYPLASISNSRKCMKTTTVNGVQIEAGTYVQMDTWTLHQDPEIWGEDAKEFKPERWDREENLKGAYLPFGLGPRQCIGMRLAIMEQKILLTHILRKYSFERGAKTAVPLKLVGSATTSPENVYLHLRPRI</sequence>
<comment type="cofactor">
    <cofactor evidence="1 9">
        <name>heme</name>
        <dbReference type="ChEBI" id="CHEBI:30413"/>
    </cofactor>
</comment>
<feature type="transmembrane region" description="Helical" evidence="11">
    <location>
        <begin position="381"/>
        <end position="403"/>
    </location>
</feature>
<dbReference type="EMBL" id="GL379803">
    <property type="protein sequence ID" value="EGT38302.1"/>
    <property type="molecule type" value="Genomic_DNA"/>
</dbReference>
<dbReference type="Proteomes" id="UP000008068">
    <property type="component" value="Unassembled WGS sequence"/>
</dbReference>
<evidence type="ECO:0000256" key="6">
    <source>
        <dbReference type="ARBA" id="ARBA00023004"/>
    </source>
</evidence>
<evidence type="ECO:0000256" key="9">
    <source>
        <dbReference type="PIRSR" id="PIRSR602401-1"/>
    </source>
</evidence>
<dbReference type="InterPro" id="IPR001128">
    <property type="entry name" value="Cyt_P450"/>
</dbReference>
<comment type="similarity">
    <text evidence="2 10">Belongs to the cytochrome P450 family.</text>
</comment>
<dbReference type="Gene3D" id="1.10.630.10">
    <property type="entry name" value="Cytochrome P450"/>
    <property type="match status" value="1"/>
</dbReference>
<dbReference type="InParanoid" id="G0MN68"/>
<dbReference type="HOGENOM" id="CLU_001570_5_2_1"/>
<dbReference type="GO" id="GO:0008395">
    <property type="term" value="F:steroid hydroxylase activity"/>
    <property type="evidence" value="ECO:0007669"/>
    <property type="project" value="TreeGrafter"/>
</dbReference>
<protein>
    <submittedName>
        <fullName evidence="12">Uncharacterized protein</fullName>
    </submittedName>
</protein>
<proteinExistence type="inferred from homology"/>
<evidence type="ECO:0000313" key="12">
    <source>
        <dbReference type="EMBL" id="EGT38302.1"/>
    </source>
</evidence>
<dbReference type="FunFam" id="1.10.630.10:FF:000182">
    <property type="entry name" value="Cytochrome P450 3A4"/>
    <property type="match status" value="1"/>
</dbReference>
<keyword evidence="13" id="KW-1185">Reference proteome</keyword>
<keyword evidence="5 10" id="KW-0560">Oxidoreductase</keyword>
<comment type="function">
    <text evidence="8">Cytochromes P450 are a group of heme-thiolate monooxygenases. They oxidize a variety of structurally unrelated compounds, including steroids, fatty acids, and xenobiotics.</text>
</comment>
<dbReference type="PROSITE" id="PS00086">
    <property type="entry name" value="CYTOCHROME_P450"/>
    <property type="match status" value="1"/>
</dbReference>
<dbReference type="FunCoup" id="G0MN68">
    <property type="interactions" value="112"/>
</dbReference>
<evidence type="ECO:0000256" key="7">
    <source>
        <dbReference type="ARBA" id="ARBA00023033"/>
    </source>
</evidence>
<dbReference type="SUPFAM" id="SSF48264">
    <property type="entry name" value="Cytochrome P450"/>
    <property type="match status" value="1"/>
</dbReference>
<dbReference type="InterPro" id="IPR002401">
    <property type="entry name" value="Cyt_P450_E_grp-I"/>
</dbReference>
<feature type="binding site" description="axial binding residue" evidence="9">
    <location>
        <position position="521"/>
    </location>
    <ligand>
        <name>heme</name>
        <dbReference type="ChEBI" id="CHEBI:30413"/>
    </ligand>
    <ligandPart>
        <name>Fe</name>
        <dbReference type="ChEBI" id="CHEBI:18248"/>
    </ligandPart>
</feature>
<reference evidence="13" key="1">
    <citation type="submission" date="2011-07" db="EMBL/GenBank/DDBJ databases">
        <authorList>
            <consortium name="Caenorhabditis brenneri Sequencing and Analysis Consortium"/>
            <person name="Wilson R.K."/>
        </authorList>
    </citation>
    <scope>NUCLEOTIDE SEQUENCE [LARGE SCALE GENOMIC DNA]</scope>
    <source>
        <strain evidence="13">PB2801</strain>
    </source>
</reference>
<dbReference type="GO" id="GO:0016705">
    <property type="term" value="F:oxidoreductase activity, acting on paired donors, with incorporation or reduction of molecular oxygen"/>
    <property type="evidence" value="ECO:0007669"/>
    <property type="project" value="InterPro"/>
</dbReference>
<dbReference type="InterPro" id="IPR050705">
    <property type="entry name" value="Cytochrome_P450_3A"/>
</dbReference>
<evidence type="ECO:0000256" key="10">
    <source>
        <dbReference type="RuleBase" id="RU000461"/>
    </source>
</evidence>
<dbReference type="Pfam" id="PF00067">
    <property type="entry name" value="p450"/>
    <property type="match status" value="1"/>
</dbReference>
<dbReference type="AlphaFoldDB" id="G0MN68"/>
<dbReference type="eggNOG" id="KOG0158">
    <property type="taxonomic scope" value="Eukaryota"/>
</dbReference>
<dbReference type="InterPro" id="IPR036396">
    <property type="entry name" value="Cyt_P450_sf"/>
</dbReference>
<evidence type="ECO:0000256" key="5">
    <source>
        <dbReference type="ARBA" id="ARBA00023002"/>
    </source>
</evidence>
<evidence type="ECO:0000256" key="8">
    <source>
        <dbReference type="ARBA" id="ARBA00043906"/>
    </source>
</evidence>
<dbReference type="PANTHER" id="PTHR24302">
    <property type="entry name" value="CYTOCHROME P450 FAMILY 3"/>
    <property type="match status" value="1"/>
</dbReference>
<dbReference type="OrthoDB" id="2789670at2759"/>
<keyword evidence="11" id="KW-0812">Transmembrane</keyword>
<dbReference type="PRINTS" id="PR00385">
    <property type="entry name" value="P450"/>
</dbReference>
<evidence type="ECO:0000313" key="13">
    <source>
        <dbReference type="Proteomes" id="UP000008068"/>
    </source>
</evidence>
<keyword evidence="4 9" id="KW-0479">Metal-binding</keyword>
<organism evidence="13">
    <name type="scientific">Caenorhabditis brenneri</name>
    <name type="common">Nematode worm</name>
    <dbReference type="NCBI Taxonomy" id="135651"/>
    <lineage>
        <taxon>Eukaryota</taxon>
        <taxon>Metazoa</taxon>
        <taxon>Ecdysozoa</taxon>
        <taxon>Nematoda</taxon>
        <taxon>Chromadorea</taxon>
        <taxon>Rhabditida</taxon>
        <taxon>Rhabditina</taxon>
        <taxon>Rhabditomorpha</taxon>
        <taxon>Rhabditoidea</taxon>
        <taxon>Rhabditidae</taxon>
        <taxon>Peloderinae</taxon>
        <taxon>Caenorhabditis</taxon>
    </lineage>
</organism>
<evidence type="ECO:0000256" key="11">
    <source>
        <dbReference type="SAM" id="Phobius"/>
    </source>
</evidence>
<evidence type="ECO:0000256" key="4">
    <source>
        <dbReference type="ARBA" id="ARBA00022723"/>
    </source>
</evidence>
<dbReference type="STRING" id="135651.G0MN68"/>
<keyword evidence="11" id="KW-0472">Membrane</keyword>
<dbReference type="GO" id="GO:0005506">
    <property type="term" value="F:iron ion binding"/>
    <property type="evidence" value="ECO:0007669"/>
    <property type="project" value="InterPro"/>
</dbReference>
<dbReference type="InterPro" id="IPR017972">
    <property type="entry name" value="Cyt_P450_CS"/>
</dbReference>
<accession>G0MN68</accession>
<dbReference type="PRINTS" id="PR00463">
    <property type="entry name" value="EP450I"/>
</dbReference>
<dbReference type="PANTHER" id="PTHR24302:SF15">
    <property type="entry name" value="FATTY-ACID PEROXYGENASE"/>
    <property type="match status" value="1"/>
</dbReference>
<name>G0MN68_CAEBE</name>
<keyword evidence="7 10" id="KW-0503">Monooxygenase</keyword>
<evidence type="ECO:0000256" key="1">
    <source>
        <dbReference type="ARBA" id="ARBA00001971"/>
    </source>
</evidence>